<evidence type="ECO:0000256" key="5">
    <source>
        <dbReference type="ARBA" id="ARBA00022692"/>
    </source>
</evidence>
<dbReference type="InterPro" id="IPR015920">
    <property type="entry name" value="Cellobiose_DH-like_cyt"/>
</dbReference>
<keyword evidence="13" id="KW-0732">Signal</keyword>
<feature type="transmembrane region" description="Helical" evidence="12">
    <location>
        <begin position="295"/>
        <end position="313"/>
    </location>
</feature>
<evidence type="ECO:0000259" key="14">
    <source>
        <dbReference type="SMART" id="SM00665"/>
    </source>
</evidence>
<dbReference type="SUPFAM" id="SSF51182">
    <property type="entry name" value="RmlC-like cupins"/>
    <property type="match status" value="1"/>
</dbReference>
<dbReference type="PANTHER" id="PTHR47797">
    <property type="entry name" value="DEHYDROGENASE, PUTATIVE (AFU_ORTHOLOGUE AFUA_8G05805)-RELATED"/>
    <property type="match status" value="1"/>
</dbReference>
<dbReference type="InterPro" id="IPR024060">
    <property type="entry name" value="Ureidoglycolate_lyase_dom_sf"/>
</dbReference>
<evidence type="ECO:0000256" key="2">
    <source>
        <dbReference type="ARBA" id="ARBA00011738"/>
    </source>
</evidence>
<keyword evidence="8 12" id="KW-0472">Membrane</keyword>
<feature type="chain" id="PRO_5042904042" description="Cytochrome b561 domain-containing protein" evidence="13">
    <location>
        <begin position="23"/>
        <end position="1078"/>
    </location>
</feature>
<dbReference type="Gene3D" id="2.60.40.1210">
    <property type="entry name" value="Cellobiose dehydrogenase, cytochrome domain"/>
    <property type="match status" value="1"/>
</dbReference>
<dbReference type="GO" id="GO:0050385">
    <property type="term" value="F:ureidoglycolate lyase activity"/>
    <property type="evidence" value="ECO:0007669"/>
    <property type="project" value="UniProtKB-EC"/>
</dbReference>
<keyword evidence="7 12" id="KW-1133">Transmembrane helix</keyword>
<dbReference type="InterPro" id="IPR006593">
    <property type="entry name" value="Cyt_b561/ferric_Rdtase_TM"/>
</dbReference>
<dbReference type="CDD" id="cd09630">
    <property type="entry name" value="CDH_like_cytochrome"/>
    <property type="match status" value="1"/>
</dbReference>
<dbReference type="AlphaFoldDB" id="A0AAN5Z3L3"/>
<evidence type="ECO:0000256" key="10">
    <source>
        <dbReference type="ARBA" id="ARBA00047684"/>
    </source>
</evidence>
<dbReference type="SMART" id="SM00665">
    <property type="entry name" value="B561"/>
    <property type="match status" value="1"/>
</dbReference>
<evidence type="ECO:0000256" key="1">
    <source>
        <dbReference type="ARBA" id="ARBA00004370"/>
    </source>
</evidence>
<dbReference type="SUPFAM" id="SSF55144">
    <property type="entry name" value="LigT-like"/>
    <property type="match status" value="1"/>
</dbReference>
<dbReference type="Gene3D" id="2.60.120.480">
    <property type="entry name" value="Ureidoglycolate hydrolase"/>
    <property type="match status" value="1"/>
</dbReference>
<protein>
    <recommendedName>
        <fullName evidence="14">Cytochrome b561 domain-containing protein</fullName>
    </recommendedName>
</protein>
<dbReference type="SUPFAM" id="SSF49344">
    <property type="entry name" value="CBD9-like"/>
    <property type="match status" value="1"/>
</dbReference>
<evidence type="ECO:0000256" key="8">
    <source>
        <dbReference type="ARBA" id="ARBA00023136"/>
    </source>
</evidence>
<dbReference type="GO" id="GO:0000256">
    <property type="term" value="P:allantoin catabolic process"/>
    <property type="evidence" value="ECO:0007669"/>
    <property type="project" value="InterPro"/>
</dbReference>
<evidence type="ECO:0000256" key="4">
    <source>
        <dbReference type="ARBA" id="ARBA00022631"/>
    </source>
</evidence>
<feature type="transmembrane region" description="Helical" evidence="12">
    <location>
        <begin position="263"/>
        <end position="283"/>
    </location>
</feature>
<keyword evidence="4" id="KW-0659">Purine metabolism</keyword>
<evidence type="ECO:0000256" key="3">
    <source>
        <dbReference type="ARBA" id="ARBA00022448"/>
    </source>
</evidence>
<feature type="region of interest" description="Disordered" evidence="11">
    <location>
        <begin position="393"/>
        <end position="454"/>
    </location>
</feature>
<feature type="transmembrane region" description="Helical" evidence="12">
    <location>
        <begin position="333"/>
        <end position="352"/>
    </location>
</feature>
<reference evidence="15 16" key="1">
    <citation type="submission" date="2020-02" db="EMBL/GenBank/DDBJ databases">
        <title>Identification and distribution of gene clusters putatively required for synthesis of sphingolipid metabolism inhibitors in phylogenetically diverse species of the filamentous fungus Fusarium.</title>
        <authorList>
            <person name="Kim H.-S."/>
            <person name="Busman M."/>
            <person name="Brown D.W."/>
            <person name="Divon H."/>
            <person name="Uhlig S."/>
            <person name="Proctor R.H."/>
        </authorList>
    </citation>
    <scope>NUCLEOTIDE SEQUENCE [LARGE SCALE GENOMIC DNA]</scope>
    <source>
        <strain evidence="15 16">NRRL 2903</strain>
    </source>
</reference>
<feature type="transmembrane region" description="Helical" evidence="12">
    <location>
        <begin position="229"/>
        <end position="251"/>
    </location>
</feature>
<comment type="caution">
    <text evidence="15">The sequence shown here is derived from an EMBL/GenBank/DDBJ whole genome shotgun (WGS) entry which is preliminary data.</text>
</comment>
<keyword evidence="3" id="KW-0813">Transport</keyword>
<dbReference type="Pfam" id="PF04115">
    <property type="entry name" value="Ureidogly_lyase"/>
    <property type="match status" value="1"/>
</dbReference>
<keyword evidence="6" id="KW-0249">Electron transport</keyword>
<dbReference type="GO" id="GO:0004848">
    <property type="term" value="F:ureidoglycolate hydrolase activity"/>
    <property type="evidence" value="ECO:0007669"/>
    <property type="project" value="InterPro"/>
</dbReference>
<dbReference type="GO" id="GO:0006144">
    <property type="term" value="P:purine nucleobase metabolic process"/>
    <property type="evidence" value="ECO:0007669"/>
    <property type="project" value="UniProtKB-KW"/>
</dbReference>
<dbReference type="CDD" id="cd20298">
    <property type="entry name" value="cupin_UAH"/>
    <property type="match status" value="1"/>
</dbReference>
<dbReference type="Pfam" id="PF16010">
    <property type="entry name" value="CDH-cyt"/>
    <property type="match status" value="1"/>
</dbReference>
<comment type="subcellular location">
    <subcellularLocation>
        <location evidence="1">Membrane</location>
    </subcellularLocation>
</comment>
<evidence type="ECO:0000313" key="16">
    <source>
        <dbReference type="Proteomes" id="UP000537989"/>
    </source>
</evidence>
<evidence type="ECO:0000256" key="13">
    <source>
        <dbReference type="SAM" id="SignalP"/>
    </source>
</evidence>
<evidence type="ECO:0000313" key="15">
    <source>
        <dbReference type="EMBL" id="KAF5231932.1"/>
    </source>
</evidence>
<feature type="signal peptide" evidence="13">
    <location>
        <begin position="1"/>
        <end position="22"/>
    </location>
</feature>
<sequence length="1078" mass="119426">MLLRKLGRALAVTAALFPVAFAKDKDDGGQSTFVSPDGDVAFAIDIGENRDTEVYFSLRVKKSRSWGAVGLGSDDMPGALYFMVYKSRDSGKVTFSPRLAYGHYEPYFWDGMDVEILSNNTGLIDDHMVVSGRCKSGCRSWPSHGGNKGYLDVYSDDSKAIFAFGPKEDFYSDKKDASVKYHAGYGTFSINIDRTHGDSELPFLDDSTKDVGTKLIYDKKAKPNWASPLHGVFMVLSIVFLMPVGVVLLRSGGWVKWHALNQTIATLGVFAGFGIGVANSFYYQRSRSFDDPHQIIGFVVTGLLLGQFGLGVMHHTQYKKTQTPTRYGKIHLWVGRIILFFGTLNAFMGFTFALNRRFGMLLALLIIFITITSLILIYGRQYLDKRRLGPRGPGLAGGSQQYAPPPWRQPPQNTGYPSDPPPGYQPPSNQGLGEVSPGMRSPSPWQSHKDDEADMNLGPSLPLVTFINYITQEREFQTIAMSVKVNVGNLSLRIKTIPLTQEEFAPFGDVVYNPQPNLLPSKYASQGGRLPYSGTSANQGSAIRYADVSKPQDLLSQAPSKDGRLIMSQFVCEARTLAPAKDDPTQDEFAVNILERHPFTSQTFAPLASTASSYLVIVAPTLPPSSQDEGLPVPSGEGLPGRGLPDLKGLRAFIATDKQAVTYAAGTWHAPMVALGRKETTLDFLVVQFSSGVDTQDCQIVTFEGHDSKDADIKPKEDWRYFEDHCWLALGNSVQKLNSDPIIRKVTNSLLSGAEMVAQFESAEARNKLEDLSGIQLRSGENPYNALIKACNDDAAEIQTLYSVHRTRRNAQQAEKFLAAGFEELIIDQTLLRLEDPTVEPGFLDSRNCLVFWVRPPDHIIRLASKVNELLKKAAPSVWLMPSHRMHLTALEVAFSKTPQEIAAYVSTLRPSIPDIVNYPYSHRSRLVKPMVSYDLSAFALSFLPASGEQSLSPPLTEPVETEGITQGDNYTYHHLRRDVYDKVQEGGVVVGSRYQVPSAHITLGRYLNHDDHDTPEKRANWVKAIDEINAWLEKEVWDNPDSEYNGEWLVGHERGLDARNGTLWYGGGKTIMLGEGF</sequence>
<evidence type="ECO:0000256" key="12">
    <source>
        <dbReference type="SAM" id="Phobius"/>
    </source>
</evidence>
<dbReference type="InterPro" id="IPR011051">
    <property type="entry name" value="RmlC_Cupin_sf"/>
</dbReference>
<dbReference type="GO" id="GO:0016020">
    <property type="term" value="C:membrane"/>
    <property type="evidence" value="ECO:0007669"/>
    <property type="project" value="UniProtKB-SubCell"/>
</dbReference>
<dbReference type="InterPro" id="IPR007247">
    <property type="entry name" value="Ureidogly_lyase"/>
</dbReference>
<dbReference type="InterPro" id="IPR047233">
    <property type="entry name" value="UAH_cupin"/>
</dbReference>
<dbReference type="InterPro" id="IPR009097">
    <property type="entry name" value="Cyclic_Pdiesterase"/>
</dbReference>
<keyword evidence="9" id="KW-0456">Lyase</keyword>
<evidence type="ECO:0000256" key="11">
    <source>
        <dbReference type="SAM" id="MobiDB-lite"/>
    </source>
</evidence>
<keyword evidence="16" id="KW-1185">Reference proteome</keyword>
<comment type="subunit">
    <text evidence="2">Homodimer.</text>
</comment>
<dbReference type="EMBL" id="JAAMOD010000299">
    <property type="protein sequence ID" value="KAF5231932.1"/>
    <property type="molecule type" value="Genomic_DNA"/>
</dbReference>
<evidence type="ECO:0000256" key="9">
    <source>
        <dbReference type="ARBA" id="ARBA00023239"/>
    </source>
</evidence>
<dbReference type="CDD" id="cd08760">
    <property type="entry name" value="Cyt_b561_FRRS1_like"/>
    <property type="match status" value="1"/>
</dbReference>
<accession>A0AAN5Z3L3</accession>
<gene>
    <name evidence="15" type="ORF">FAUST_8979</name>
</gene>
<name>A0AAN5Z3L3_FUSAU</name>
<feature type="domain" description="Cytochrome b561" evidence="14">
    <location>
        <begin position="229"/>
        <end position="350"/>
    </location>
</feature>
<evidence type="ECO:0000256" key="6">
    <source>
        <dbReference type="ARBA" id="ARBA00022982"/>
    </source>
</evidence>
<comment type="catalytic activity">
    <reaction evidence="10">
        <text>(S)-ureidoglycolate = urea + glyoxylate</text>
        <dbReference type="Rhea" id="RHEA:11304"/>
        <dbReference type="ChEBI" id="CHEBI:16199"/>
        <dbReference type="ChEBI" id="CHEBI:36655"/>
        <dbReference type="ChEBI" id="CHEBI:57296"/>
        <dbReference type="EC" id="4.3.2.3"/>
    </reaction>
</comment>
<organism evidence="15 16">
    <name type="scientific">Fusarium austroamericanum</name>
    <dbReference type="NCBI Taxonomy" id="282268"/>
    <lineage>
        <taxon>Eukaryota</taxon>
        <taxon>Fungi</taxon>
        <taxon>Dikarya</taxon>
        <taxon>Ascomycota</taxon>
        <taxon>Pezizomycotina</taxon>
        <taxon>Sordariomycetes</taxon>
        <taxon>Hypocreomycetidae</taxon>
        <taxon>Hypocreales</taxon>
        <taxon>Nectriaceae</taxon>
        <taxon>Fusarium</taxon>
    </lineage>
</organism>
<dbReference type="Proteomes" id="UP000537989">
    <property type="component" value="Unassembled WGS sequence"/>
</dbReference>
<evidence type="ECO:0000256" key="7">
    <source>
        <dbReference type="ARBA" id="ARBA00022989"/>
    </source>
</evidence>
<feature type="transmembrane region" description="Helical" evidence="12">
    <location>
        <begin position="358"/>
        <end position="378"/>
    </location>
</feature>
<proteinExistence type="predicted"/>
<dbReference type="Gene3D" id="1.20.120.1770">
    <property type="match status" value="1"/>
</dbReference>
<dbReference type="PANTHER" id="PTHR47797:SF1">
    <property type="entry name" value="CYTOCHROME B561 DOMAIN-CONTAINING PROTEIN-RELATED"/>
    <property type="match status" value="1"/>
</dbReference>
<keyword evidence="5 12" id="KW-0812">Transmembrane</keyword>